<dbReference type="Proteomes" id="UP000246303">
    <property type="component" value="Unassembled WGS sequence"/>
</dbReference>
<evidence type="ECO:0000313" key="2">
    <source>
        <dbReference type="EMBL" id="PXA66206.1"/>
    </source>
</evidence>
<sequence>MHDSNGAILDVGRTQRLFTFAQRKILVARDMGCVFPDCMAPPQWTQAHHIIPWQDGGPTSIDNGVLCCSLHHHYLHDRGWTVRLDGGTAWFTPPWSEDMTRRERRNTYHHDRGRH</sequence>
<dbReference type="GO" id="GO:0008270">
    <property type="term" value="F:zinc ion binding"/>
    <property type="evidence" value="ECO:0007669"/>
    <property type="project" value="InterPro"/>
</dbReference>
<dbReference type="OrthoDB" id="5177627at2"/>
<reference evidence="2 3" key="1">
    <citation type="submission" date="2018-05" db="EMBL/GenBank/DDBJ databases">
        <title>Genetic diversity of glacier-inhabiting Cryobacterium bacteria in China and description of Cryobacterium mengkeensis sp. nov. and Arthrobacter glacialis sp. nov.</title>
        <authorList>
            <person name="Liu Q."/>
            <person name="Xin Y.-H."/>
        </authorList>
    </citation>
    <scope>NUCLEOTIDE SEQUENCE [LARGE SCALE GENOMIC DNA]</scope>
    <source>
        <strain evidence="2 3">GP3</strain>
    </source>
</reference>
<dbReference type="InterPro" id="IPR002711">
    <property type="entry name" value="HNH"/>
</dbReference>
<dbReference type="EMBL" id="QHLZ01000003">
    <property type="protein sequence ID" value="PXA66206.1"/>
    <property type="molecule type" value="Genomic_DNA"/>
</dbReference>
<organism evidence="2 3">
    <name type="scientific">Arthrobacter psychrochitiniphilus</name>
    <dbReference type="NCBI Taxonomy" id="291045"/>
    <lineage>
        <taxon>Bacteria</taxon>
        <taxon>Bacillati</taxon>
        <taxon>Actinomycetota</taxon>
        <taxon>Actinomycetes</taxon>
        <taxon>Micrococcales</taxon>
        <taxon>Micrococcaceae</taxon>
        <taxon>Arthrobacter</taxon>
    </lineage>
</organism>
<feature type="domain" description="HNH nuclease" evidence="1">
    <location>
        <begin position="21"/>
        <end position="73"/>
    </location>
</feature>
<proteinExistence type="predicted"/>
<dbReference type="GO" id="GO:0004519">
    <property type="term" value="F:endonuclease activity"/>
    <property type="evidence" value="ECO:0007669"/>
    <property type="project" value="InterPro"/>
</dbReference>
<dbReference type="CDD" id="cd00085">
    <property type="entry name" value="HNHc"/>
    <property type="match status" value="1"/>
</dbReference>
<gene>
    <name evidence="2" type="ORF">CVS29_05745</name>
</gene>
<evidence type="ECO:0000313" key="3">
    <source>
        <dbReference type="Proteomes" id="UP000246303"/>
    </source>
</evidence>
<dbReference type="InterPro" id="IPR003615">
    <property type="entry name" value="HNH_nuc"/>
</dbReference>
<protein>
    <recommendedName>
        <fullName evidence="1">HNH nuclease domain-containing protein</fullName>
    </recommendedName>
</protein>
<keyword evidence="3" id="KW-1185">Reference proteome</keyword>
<comment type="caution">
    <text evidence="2">The sequence shown here is derived from an EMBL/GenBank/DDBJ whole genome shotgun (WGS) entry which is preliminary data.</text>
</comment>
<dbReference type="RefSeq" id="WP_146212998.1">
    <property type="nucleotide sequence ID" value="NZ_JACBZZ010000001.1"/>
</dbReference>
<dbReference type="Pfam" id="PF01844">
    <property type="entry name" value="HNH"/>
    <property type="match status" value="1"/>
</dbReference>
<dbReference type="Gene3D" id="1.10.30.50">
    <property type="match status" value="1"/>
</dbReference>
<dbReference type="GO" id="GO:0003676">
    <property type="term" value="F:nucleic acid binding"/>
    <property type="evidence" value="ECO:0007669"/>
    <property type="project" value="InterPro"/>
</dbReference>
<dbReference type="SMART" id="SM00507">
    <property type="entry name" value="HNHc"/>
    <property type="match status" value="1"/>
</dbReference>
<evidence type="ECO:0000259" key="1">
    <source>
        <dbReference type="SMART" id="SM00507"/>
    </source>
</evidence>
<dbReference type="AlphaFoldDB" id="A0A2V3DSL0"/>
<accession>A0A2V3DSL0</accession>
<name>A0A2V3DSL0_9MICC</name>